<dbReference type="InterPro" id="IPR011527">
    <property type="entry name" value="ABC1_TM_dom"/>
</dbReference>
<comment type="subcellular location">
    <subcellularLocation>
        <location evidence="1">Membrane</location>
        <topology evidence="1">Multi-pass membrane protein</topology>
    </subcellularLocation>
</comment>
<evidence type="ECO:0000256" key="2">
    <source>
        <dbReference type="ARBA" id="ARBA00022692"/>
    </source>
</evidence>
<sequence>MNFVYLGSAAGLASTFKWISYSKLIYHIHFWTEVIFIFQFENLSTNRERVLIQSTVFESFFLRNEYRKNPSIYNLIFVLEVSCWTITGERQAARIRVLYLNAILRQDIAFFDMDMSTGKVVERMAGDTFLIQDAIGEKPLIGSVMEKLSQFCHVLVENILNIRDVPNLWHVPLILRVTSTRTLTLRFSRNILRPRLDHWN</sequence>
<dbReference type="AlphaFoldDB" id="A0A368RBP5"/>
<dbReference type="PROSITE" id="PS50929">
    <property type="entry name" value="ABC_TM1F"/>
    <property type="match status" value="1"/>
</dbReference>
<keyword evidence="4" id="KW-0472">Membrane</keyword>
<evidence type="ECO:0000256" key="1">
    <source>
        <dbReference type="ARBA" id="ARBA00004141"/>
    </source>
</evidence>
<proteinExistence type="predicted"/>
<organism evidence="6">
    <name type="scientific">Setaria italica</name>
    <name type="common">Foxtail millet</name>
    <name type="synonym">Panicum italicum</name>
    <dbReference type="NCBI Taxonomy" id="4555"/>
    <lineage>
        <taxon>Eukaryota</taxon>
        <taxon>Viridiplantae</taxon>
        <taxon>Streptophyta</taxon>
        <taxon>Embryophyta</taxon>
        <taxon>Tracheophyta</taxon>
        <taxon>Spermatophyta</taxon>
        <taxon>Magnoliopsida</taxon>
        <taxon>Liliopsida</taxon>
        <taxon>Poales</taxon>
        <taxon>Poaceae</taxon>
        <taxon>PACMAD clade</taxon>
        <taxon>Panicoideae</taxon>
        <taxon>Panicodae</taxon>
        <taxon>Paniceae</taxon>
        <taxon>Cenchrinae</taxon>
        <taxon>Setaria</taxon>
    </lineage>
</organism>
<reference evidence="6" key="2">
    <citation type="submission" date="2015-07" db="EMBL/GenBank/DDBJ databases">
        <authorList>
            <person name="Noorani M."/>
        </authorList>
    </citation>
    <scope>NUCLEOTIDE SEQUENCE</scope>
    <source>
        <strain evidence="6">Yugu1</strain>
    </source>
</reference>
<dbReference type="InterPro" id="IPR036640">
    <property type="entry name" value="ABC1_TM_sf"/>
</dbReference>
<dbReference type="Gene3D" id="1.20.1560.10">
    <property type="entry name" value="ABC transporter type 1, transmembrane domain"/>
    <property type="match status" value="1"/>
</dbReference>
<dbReference type="SUPFAM" id="SSF90123">
    <property type="entry name" value="ABC transporter transmembrane region"/>
    <property type="match status" value="1"/>
</dbReference>
<dbReference type="GO" id="GO:0016020">
    <property type="term" value="C:membrane"/>
    <property type="evidence" value="ECO:0007669"/>
    <property type="project" value="UniProtKB-SubCell"/>
</dbReference>
<dbReference type="PANTHER" id="PTHR24222">
    <property type="entry name" value="ABC TRANSPORTER B FAMILY"/>
    <property type="match status" value="1"/>
</dbReference>
<protein>
    <recommendedName>
        <fullName evidence="5">ABC transmembrane type-1 domain-containing protein</fullName>
    </recommendedName>
</protein>
<reference evidence="6" key="1">
    <citation type="journal article" date="2012" name="Nat. Biotechnol.">
        <title>Reference genome sequence of the model plant Setaria.</title>
        <authorList>
            <person name="Bennetzen J.L."/>
            <person name="Schmutz J."/>
            <person name="Wang H."/>
            <person name="Percifield R."/>
            <person name="Hawkins J."/>
            <person name="Pontaroli A.C."/>
            <person name="Estep M."/>
            <person name="Feng L."/>
            <person name="Vaughn J.N."/>
            <person name="Grimwood J."/>
            <person name="Jenkins J."/>
            <person name="Barry K."/>
            <person name="Lindquist E."/>
            <person name="Hellsten U."/>
            <person name="Deshpande S."/>
            <person name="Wang X."/>
            <person name="Wu X."/>
            <person name="Mitros T."/>
            <person name="Triplett J."/>
            <person name="Yang X."/>
            <person name="Ye C.Y."/>
            <person name="Mauro-Herrera M."/>
            <person name="Wang L."/>
            <person name="Li P."/>
            <person name="Sharma M."/>
            <person name="Sharma R."/>
            <person name="Ronald P.C."/>
            <person name="Panaud O."/>
            <person name="Kellogg E.A."/>
            <person name="Brutnell T.P."/>
            <person name="Doust A.N."/>
            <person name="Tuskan G.A."/>
            <person name="Rokhsar D."/>
            <person name="Devos K.M."/>
        </authorList>
    </citation>
    <scope>NUCLEOTIDE SEQUENCE [LARGE SCALE GENOMIC DNA]</scope>
    <source>
        <strain evidence="6">Yugu1</strain>
    </source>
</reference>
<dbReference type="GO" id="GO:0140359">
    <property type="term" value="F:ABC-type transporter activity"/>
    <property type="evidence" value="ECO:0007669"/>
    <property type="project" value="InterPro"/>
</dbReference>
<evidence type="ECO:0000256" key="3">
    <source>
        <dbReference type="ARBA" id="ARBA00022989"/>
    </source>
</evidence>
<dbReference type="GO" id="GO:0005524">
    <property type="term" value="F:ATP binding"/>
    <property type="evidence" value="ECO:0007669"/>
    <property type="project" value="InterPro"/>
</dbReference>
<dbReference type="EMBL" id="CM003532">
    <property type="protein sequence ID" value="RCV27010.1"/>
    <property type="molecule type" value="Genomic_DNA"/>
</dbReference>
<accession>A0A368RBP5</accession>
<keyword evidence="2" id="KW-0812">Transmembrane</keyword>
<feature type="domain" description="ABC transmembrane type-1" evidence="5">
    <location>
        <begin position="75"/>
        <end position="137"/>
    </location>
</feature>
<dbReference type="Pfam" id="PF00664">
    <property type="entry name" value="ABC_membrane"/>
    <property type="match status" value="1"/>
</dbReference>
<evidence type="ECO:0000313" key="6">
    <source>
        <dbReference type="EMBL" id="RCV27010.1"/>
    </source>
</evidence>
<name>A0A368RBP5_SETIT</name>
<keyword evidence="3" id="KW-1133">Transmembrane helix</keyword>
<evidence type="ECO:0000256" key="4">
    <source>
        <dbReference type="ARBA" id="ARBA00023136"/>
    </source>
</evidence>
<dbReference type="PANTHER" id="PTHR24222:SF57">
    <property type="entry name" value="ABC TRANSMEMBRANE TYPE-1 DOMAIN-CONTAINING PROTEIN"/>
    <property type="match status" value="1"/>
</dbReference>
<dbReference type="InterPro" id="IPR039421">
    <property type="entry name" value="Type_1_exporter"/>
</dbReference>
<gene>
    <name evidence="6" type="ORF">SETIT_5G291100v2</name>
</gene>
<evidence type="ECO:0000259" key="5">
    <source>
        <dbReference type="PROSITE" id="PS50929"/>
    </source>
</evidence>
<dbReference type="OrthoDB" id="687106at2759"/>